<dbReference type="InterPro" id="IPR001792">
    <property type="entry name" value="Acylphosphatase-like_dom"/>
</dbReference>
<proteinExistence type="inferred from homology"/>
<dbReference type="EC" id="3.6.1.7" evidence="2 4"/>
<evidence type="ECO:0000256" key="1">
    <source>
        <dbReference type="ARBA" id="ARBA00005614"/>
    </source>
</evidence>
<comment type="catalytic activity">
    <reaction evidence="3 4 5">
        <text>an acyl phosphate + H2O = a carboxylate + phosphate + H(+)</text>
        <dbReference type="Rhea" id="RHEA:14965"/>
        <dbReference type="ChEBI" id="CHEBI:15377"/>
        <dbReference type="ChEBI" id="CHEBI:15378"/>
        <dbReference type="ChEBI" id="CHEBI:29067"/>
        <dbReference type="ChEBI" id="CHEBI:43474"/>
        <dbReference type="ChEBI" id="CHEBI:59918"/>
        <dbReference type="EC" id="3.6.1.7"/>
    </reaction>
</comment>
<dbReference type="Proteomes" id="UP000178798">
    <property type="component" value="Unassembled WGS sequence"/>
</dbReference>
<dbReference type="AlphaFoldDB" id="A0A1F8DPI1"/>
<dbReference type="SUPFAM" id="SSF54975">
    <property type="entry name" value="Acylphosphatase/BLUF domain-like"/>
    <property type="match status" value="1"/>
</dbReference>
<dbReference type="GO" id="GO:0003998">
    <property type="term" value="F:acylphosphatase activity"/>
    <property type="evidence" value="ECO:0007669"/>
    <property type="project" value="UniProtKB-EC"/>
</dbReference>
<evidence type="ECO:0000259" key="7">
    <source>
        <dbReference type="PROSITE" id="PS51160"/>
    </source>
</evidence>
<gene>
    <name evidence="8" type="ORF">A2999_03020</name>
</gene>
<dbReference type="STRING" id="1802556.A2999_03020"/>
<feature type="domain" description="Acylphosphatase-like" evidence="7">
    <location>
        <begin position="3"/>
        <end position="88"/>
    </location>
</feature>
<evidence type="ECO:0000256" key="5">
    <source>
        <dbReference type="RuleBase" id="RU000553"/>
    </source>
</evidence>
<protein>
    <recommendedName>
        <fullName evidence="2 4">Acylphosphatase</fullName>
        <ecNumber evidence="2 4">3.6.1.7</ecNumber>
    </recommendedName>
</protein>
<keyword evidence="4 5" id="KW-0378">Hydrolase</keyword>
<dbReference type="EMBL" id="MGIQ01000018">
    <property type="protein sequence ID" value="OGM90524.1"/>
    <property type="molecule type" value="Genomic_DNA"/>
</dbReference>
<dbReference type="Gene3D" id="3.30.70.100">
    <property type="match status" value="1"/>
</dbReference>
<evidence type="ECO:0000256" key="4">
    <source>
        <dbReference type="PROSITE-ProRule" id="PRU00520"/>
    </source>
</evidence>
<dbReference type="Pfam" id="PF00708">
    <property type="entry name" value="Acylphosphatase"/>
    <property type="match status" value="1"/>
</dbReference>
<evidence type="ECO:0000256" key="6">
    <source>
        <dbReference type="RuleBase" id="RU004168"/>
    </source>
</evidence>
<evidence type="ECO:0000313" key="9">
    <source>
        <dbReference type="Proteomes" id="UP000178798"/>
    </source>
</evidence>
<dbReference type="PANTHER" id="PTHR47268">
    <property type="entry name" value="ACYLPHOSPHATASE"/>
    <property type="match status" value="1"/>
</dbReference>
<evidence type="ECO:0000313" key="8">
    <source>
        <dbReference type="EMBL" id="OGM90524.1"/>
    </source>
</evidence>
<dbReference type="NCBIfam" id="NF011000">
    <property type="entry name" value="PRK14426.1"/>
    <property type="match status" value="1"/>
</dbReference>
<dbReference type="PROSITE" id="PS51160">
    <property type="entry name" value="ACYLPHOSPHATASE_3"/>
    <property type="match status" value="1"/>
</dbReference>
<accession>A0A1F8DPI1</accession>
<dbReference type="NCBIfam" id="NF011022">
    <property type="entry name" value="PRK14451.1"/>
    <property type="match status" value="1"/>
</dbReference>
<feature type="active site" evidence="4">
    <location>
        <position position="18"/>
    </location>
</feature>
<dbReference type="InterPro" id="IPR036046">
    <property type="entry name" value="Acylphosphatase-like_dom_sf"/>
</dbReference>
<evidence type="ECO:0000256" key="3">
    <source>
        <dbReference type="ARBA" id="ARBA00047645"/>
    </source>
</evidence>
<evidence type="ECO:0000256" key="2">
    <source>
        <dbReference type="ARBA" id="ARBA00012150"/>
    </source>
</evidence>
<dbReference type="PANTHER" id="PTHR47268:SF4">
    <property type="entry name" value="ACYLPHOSPHATASE"/>
    <property type="match status" value="1"/>
</dbReference>
<dbReference type="PROSITE" id="PS00150">
    <property type="entry name" value="ACYLPHOSPHATASE_1"/>
    <property type="match status" value="1"/>
</dbReference>
<comment type="caution">
    <text evidence="8">The sequence shown here is derived from an EMBL/GenBank/DDBJ whole genome shotgun (WGS) entry which is preliminary data.</text>
</comment>
<sequence>MVCFCIKISGLVQGVFFRYSAKVEAEKLALVGYVKNLDDGLVESVVCGKAEKIDEFVKWCHKGPVLAQVEKVEIKEIPFRKFENFNIV</sequence>
<feature type="active site" evidence="4">
    <location>
        <position position="36"/>
    </location>
</feature>
<organism evidence="8 9">
    <name type="scientific">Candidatus Wolfebacteria bacterium RIFCSPLOWO2_01_FULL_38_11</name>
    <dbReference type="NCBI Taxonomy" id="1802556"/>
    <lineage>
        <taxon>Bacteria</taxon>
        <taxon>Candidatus Wolfeibacteriota</taxon>
    </lineage>
</organism>
<name>A0A1F8DPI1_9BACT</name>
<dbReference type="InterPro" id="IPR020456">
    <property type="entry name" value="Acylphosphatase"/>
</dbReference>
<dbReference type="PRINTS" id="PR00112">
    <property type="entry name" value="ACYLPHPHTASE"/>
</dbReference>
<comment type="similarity">
    <text evidence="1 6">Belongs to the acylphosphatase family.</text>
</comment>
<reference evidence="8 9" key="1">
    <citation type="journal article" date="2016" name="Nat. Commun.">
        <title>Thousands of microbial genomes shed light on interconnected biogeochemical processes in an aquifer system.</title>
        <authorList>
            <person name="Anantharaman K."/>
            <person name="Brown C.T."/>
            <person name="Hug L.A."/>
            <person name="Sharon I."/>
            <person name="Castelle C.J."/>
            <person name="Probst A.J."/>
            <person name="Thomas B.C."/>
            <person name="Singh A."/>
            <person name="Wilkins M.J."/>
            <person name="Karaoz U."/>
            <person name="Brodie E.L."/>
            <person name="Williams K.H."/>
            <person name="Hubbard S.S."/>
            <person name="Banfield J.F."/>
        </authorList>
    </citation>
    <scope>NUCLEOTIDE SEQUENCE [LARGE SCALE GENOMIC DNA]</scope>
</reference>
<dbReference type="InterPro" id="IPR017968">
    <property type="entry name" value="Acylphosphatase_CS"/>
</dbReference>
<dbReference type="PROSITE" id="PS00151">
    <property type="entry name" value="ACYLPHOSPHATASE_2"/>
    <property type="match status" value="1"/>
</dbReference>